<dbReference type="InterPro" id="IPR012910">
    <property type="entry name" value="Plug_dom"/>
</dbReference>
<evidence type="ECO:0000259" key="17">
    <source>
        <dbReference type="Pfam" id="PF00593"/>
    </source>
</evidence>
<evidence type="ECO:0000256" key="15">
    <source>
        <dbReference type="SAM" id="Coils"/>
    </source>
</evidence>
<gene>
    <name evidence="19" type="ORF">JHL22_12085</name>
</gene>
<dbReference type="PANTHER" id="PTHR30069:SF53">
    <property type="entry name" value="COLICIN I RECEPTOR-RELATED"/>
    <property type="match status" value="1"/>
</dbReference>
<feature type="chain" id="PRO_5046345465" evidence="16">
    <location>
        <begin position="23"/>
        <end position="663"/>
    </location>
</feature>
<evidence type="ECO:0000256" key="16">
    <source>
        <dbReference type="SAM" id="SignalP"/>
    </source>
</evidence>
<feature type="signal peptide" evidence="16">
    <location>
        <begin position="1"/>
        <end position="22"/>
    </location>
</feature>
<comment type="caution">
    <text evidence="19">The sequence shown here is derived from an EMBL/GenBank/DDBJ whole genome shotgun (WGS) entry which is preliminary data.</text>
</comment>
<keyword evidence="11 12" id="KW-0998">Cell outer membrane</keyword>
<keyword evidence="8 14" id="KW-0798">TonB box</keyword>
<keyword evidence="15" id="KW-0175">Coiled coil</keyword>
<evidence type="ECO:0000256" key="14">
    <source>
        <dbReference type="RuleBase" id="RU003357"/>
    </source>
</evidence>
<dbReference type="Pfam" id="PF07715">
    <property type="entry name" value="Plug"/>
    <property type="match status" value="1"/>
</dbReference>
<proteinExistence type="inferred from homology"/>
<evidence type="ECO:0000256" key="10">
    <source>
        <dbReference type="ARBA" id="ARBA00023170"/>
    </source>
</evidence>
<feature type="coiled-coil region" evidence="15">
    <location>
        <begin position="322"/>
        <end position="349"/>
    </location>
</feature>
<dbReference type="InterPro" id="IPR036942">
    <property type="entry name" value="Beta-barrel_TonB_sf"/>
</dbReference>
<evidence type="ECO:0000313" key="19">
    <source>
        <dbReference type="EMBL" id="MBK1781960.1"/>
    </source>
</evidence>
<feature type="short sequence motif" description="TonB C-terminal box" evidence="13">
    <location>
        <begin position="646"/>
        <end position="663"/>
    </location>
</feature>
<evidence type="ECO:0000259" key="18">
    <source>
        <dbReference type="Pfam" id="PF07715"/>
    </source>
</evidence>
<evidence type="ECO:0000256" key="9">
    <source>
        <dbReference type="ARBA" id="ARBA00023136"/>
    </source>
</evidence>
<dbReference type="RefSeq" id="WP_200237807.1">
    <property type="nucleotide sequence ID" value="NZ_JAENGP010000013.1"/>
</dbReference>
<reference evidence="19 20" key="1">
    <citation type="submission" date="2020-12" db="EMBL/GenBank/DDBJ databases">
        <authorList>
            <person name="Lu T."/>
            <person name="Wang Q."/>
            <person name="Han X."/>
        </authorList>
    </citation>
    <scope>NUCLEOTIDE SEQUENCE [LARGE SCALE GENOMIC DNA]</scope>
    <source>
        <strain evidence="19 20">WQ 585</strain>
    </source>
</reference>
<dbReference type="PROSITE" id="PS52016">
    <property type="entry name" value="TONB_DEPENDENT_REC_3"/>
    <property type="match status" value="1"/>
</dbReference>
<dbReference type="InterPro" id="IPR010917">
    <property type="entry name" value="TonB_rcpt_CS"/>
</dbReference>
<comment type="subcellular location">
    <subcellularLocation>
        <location evidence="1 12">Cell outer membrane</location>
        <topology evidence="1 12">Multi-pass membrane protein</topology>
    </subcellularLocation>
</comment>
<comment type="similarity">
    <text evidence="2 12 14">Belongs to the TonB-dependent receptor family.</text>
</comment>
<feature type="domain" description="TonB-dependent receptor-like beta-barrel" evidence="17">
    <location>
        <begin position="287"/>
        <end position="634"/>
    </location>
</feature>
<keyword evidence="3 12" id="KW-0813">Transport</keyword>
<dbReference type="InterPro" id="IPR000531">
    <property type="entry name" value="Beta-barrel_TonB"/>
</dbReference>
<dbReference type="InterPro" id="IPR039426">
    <property type="entry name" value="TonB-dep_rcpt-like"/>
</dbReference>
<evidence type="ECO:0000256" key="5">
    <source>
        <dbReference type="ARBA" id="ARBA00022692"/>
    </source>
</evidence>
<keyword evidence="4 12" id="KW-1134">Transmembrane beta strand</keyword>
<evidence type="ECO:0000256" key="13">
    <source>
        <dbReference type="PROSITE-ProRule" id="PRU10144"/>
    </source>
</evidence>
<feature type="domain" description="TonB-dependent receptor plug" evidence="18">
    <location>
        <begin position="49"/>
        <end position="157"/>
    </location>
</feature>
<evidence type="ECO:0000256" key="6">
    <source>
        <dbReference type="ARBA" id="ARBA00022729"/>
    </source>
</evidence>
<dbReference type="Gene3D" id="2.40.170.20">
    <property type="entry name" value="TonB-dependent receptor, beta-barrel domain"/>
    <property type="match status" value="1"/>
</dbReference>
<organism evidence="19 20">
    <name type="scientific">Advenella mandrilli</name>
    <dbReference type="NCBI Taxonomy" id="2800330"/>
    <lineage>
        <taxon>Bacteria</taxon>
        <taxon>Pseudomonadati</taxon>
        <taxon>Pseudomonadota</taxon>
        <taxon>Betaproteobacteria</taxon>
        <taxon>Burkholderiales</taxon>
        <taxon>Alcaligenaceae</taxon>
    </lineage>
</organism>
<keyword evidence="20" id="KW-1185">Reference proteome</keyword>
<evidence type="ECO:0000256" key="11">
    <source>
        <dbReference type="ARBA" id="ARBA00023237"/>
    </source>
</evidence>
<evidence type="ECO:0000256" key="12">
    <source>
        <dbReference type="PROSITE-ProRule" id="PRU01360"/>
    </source>
</evidence>
<dbReference type="PROSITE" id="PS01156">
    <property type="entry name" value="TONB_DEPENDENT_REC_2"/>
    <property type="match status" value="1"/>
</dbReference>
<evidence type="ECO:0000256" key="2">
    <source>
        <dbReference type="ARBA" id="ARBA00009810"/>
    </source>
</evidence>
<evidence type="ECO:0000256" key="8">
    <source>
        <dbReference type="ARBA" id="ARBA00023077"/>
    </source>
</evidence>
<accession>A0ABS1EGB3</accession>
<dbReference type="CDD" id="cd01347">
    <property type="entry name" value="ligand_gated_channel"/>
    <property type="match status" value="1"/>
</dbReference>
<dbReference type="Pfam" id="PF00593">
    <property type="entry name" value="TonB_dep_Rec_b-barrel"/>
    <property type="match status" value="1"/>
</dbReference>
<keyword evidence="5 12" id="KW-0812">Transmembrane</keyword>
<dbReference type="SUPFAM" id="SSF56935">
    <property type="entry name" value="Porins"/>
    <property type="match status" value="1"/>
</dbReference>
<keyword evidence="6 16" id="KW-0732">Signal</keyword>
<dbReference type="EMBL" id="JAENGP010000013">
    <property type="protein sequence ID" value="MBK1781960.1"/>
    <property type="molecule type" value="Genomic_DNA"/>
</dbReference>
<sequence length="663" mass="73473">MFPIRPFAPLCALVLFQQTALAQTATSTNTQTVTLDTIVISASSTEHSLRHAPASISVITADDLKDRPVSNLADAMRDVPGVTITGIGMNRKGVSFRGMDSKYSLVLVNGRRITPSINAIAHSNLDLNWIPASQVERIEVIRGPMSSLYGSEALGGTINIITQKPENAWSGEISSYFSNGISDPSGNSYIFSASTGGALIQDKLFLNMYGEKKYQGEVLMPSTANGLFPSYLEGLRSHQAGLGLRWVITPGHELTFDHLDGHEDNIRHAIATKTIRQPGKPPVSSQHEYASYDDIRRRQTSLGYQGEGSWGKMQANLYNSDLERTNTRNDTNNEDIQKLTETIADLRVNIPLAQRHLLTAGTEWRKEKLEDDGFTGSGKTSLIHTALFLQDEIAITPDWSVIIGDRLDRHEKFGSHHSPRLYTVYDLSEQFTLKGGIGRGFKAPTLKQLSSDYTGSGRGGFFTVHGNPDLAPETSTNIEFSAIYETDRLFLEGTIYRNKVKNKIAYTCTNYCGQRGLELGTYHNIERARYNGTELGASYALTDRLKLKISYNYLNARDHEDRHLTLTPRHSGSAGLSWTPTEQLTLGAHMQYIGTQYMDAGNNTNKQKASRVYSLQAGYQLNKHLRVSAGIENLSNEKFIDEDTVNTYAEPGRRLNLGLTLSF</sequence>
<evidence type="ECO:0000256" key="3">
    <source>
        <dbReference type="ARBA" id="ARBA00022448"/>
    </source>
</evidence>
<keyword evidence="7" id="KW-0406">Ion transport</keyword>
<name>A0ABS1EGB3_9BURK</name>
<dbReference type="PANTHER" id="PTHR30069">
    <property type="entry name" value="TONB-DEPENDENT OUTER MEMBRANE RECEPTOR"/>
    <property type="match status" value="1"/>
</dbReference>
<dbReference type="InterPro" id="IPR037066">
    <property type="entry name" value="Plug_dom_sf"/>
</dbReference>
<evidence type="ECO:0000256" key="4">
    <source>
        <dbReference type="ARBA" id="ARBA00022452"/>
    </source>
</evidence>
<dbReference type="Gene3D" id="2.170.130.10">
    <property type="entry name" value="TonB-dependent receptor, plug domain"/>
    <property type="match status" value="1"/>
</dbReference>
<evidence type="ECO:0000313" key="20">
    <source>
        <dbReference type="Proteomes" id="UP000635316"/>
    </source>
</evidence>
<evidence type="ECO:0000256" key="1">
    <source>
        <dbReference type="ARBA" id="ARBA00004571"/>
    </source>
</evidence>
<dbReference type="Proteomes" id="UP000635316">
    <property type="component" value="Unassembled WGS sequence"/>
</dbReference>
<keyword evidence="9 12" id="KW-0472">Membrane</keyword>
<keyword evidence="10 19" id="KW-0675">Receptor</keyword>
<protein>
    <submittedName>
        <fullName evidence="19">TonB-dependent receptor</fullName>
    </submittedName>
</protein>
<evidence type="ECO:0000256" key="7">
    <source>
        <dbReference type="ARBA" id="ARBA00023065"/>
    </source>
</evidence>